<keyword evidence="4" id="KW-0862">Zinc</keyword>
<dbReference type="GO" id="GO:0016702">
    <property type="term" value="F:oxidoreductase activity, acting on single donors with incorporation of molecular oxygen, incorporation of two atoms of oxygen"/>
    <property type="evidence" value="ECO:0007669"/>
    <property type="project" value="UniProtKB-ARBA"/>
</dbReference>
<evidence type="ECO:0000313" key="7">
    <source>
        <dbReference type="EMBL" id="OXM83560.1"/>
    </source>
</evidence>
<keyword evidence="8" id="KW-1185">Reference proteome</keyword>
<dbReference type="PANTHER" id="PTHR30096:SF0">
    <property type="entry name" value="4,5-DOPA DIOXYGENASE EXTRADIOL-LIKE PROTEIN"/>
    <property type="match status" value="1"/>
</dbReference>
<protein>
    <submittedName>
        <fullName evidence="7">Dioxygenase</fullName>
    </submittedName>
</protein>
<sequence length="257" mass="28822">MGASYFIGHGSPMLAIQDIPYTRELRKLGASLGKPEAVVVFTAHWTTRELSVTSTDDVYETIYDFGGFPDELFRVVYPARGSRKLAGEVIDLFAAAGLSARPNEVRGLDHGVWVLLRHLFPDADVPVIAVSVNPLLPPEQQYKIGQALAPLLERDIVVIGSGATIHNFREMNFHAENQADAWAKEFDDWLIGHLQAWDTDSLFDYRKQAPHAVRATPDYEHFLPLFLAMGAGDKQRRMELLTQIYLYGSLSHLIVKF</sequence>
<evidence type="ECO:0000256" key="1">
    <source>
        <dbReference type="ARBA" id="ARBA00001947"/>
    </source>
</evidence>
<organism evidence="7 8">
    <name type="scientific">Paenibacillus rigui</name>
    <dbReference type="NCBI Taxonomy" id="554312"/>
    <lineage>
        <taxon>Bacteria</taxon>
        <taxon>Bacillati</taxon>
        <taxon>Bacillota</taxon>
        <taxon>Bacilli</taxon>
        <taxon>Bacillales</taxon>
        <taxon>Paenibacillaceae</taxon>
        <taxon>Paenibacillus</taxon>
    </lineage>
</organism>
<name>A0A229UJI3_9BACL</name>
<feature type="domain" description="Extradiol ring-cleavage dioxygenase class III enzyme subunit B" evidence="6">
    <location>
        <begin position="26"/>
        <end position="255"/>
    </location>
</feature>
<evidence type="ECO:0000256" key="3">
    <source>
        <dbReference type="ARBA" id="ARBA00022723"/>
    </source>
</evidence>
<dbReference type="EMBL" id="NMQW01000043">
    <property type="protein sequence ID" value="OXM83560.1"/>
    <property type="molecule type" value="Genomic_DNA"/>
</dbReference>
<evidence type="ECO:0000313" key="8">
    <source>
        <dbReference type="Proteomes" id="UP000215509"/>
    </source>
</evidence>
<dbReference type="Gene3D" id="3.40.830.10">
    <property type="entry name" value="LigB-like"/>
    <property type="match status" value="1"/>
</dbReference>
<dbReference type="GO" id="GO:0008198">
    <property type="term" value="F:ferrous iron binding"/>
    <property type="evidence" value="ECO:0007669"/>
    <property type="project" value="InterPro"/>
</dbReference>
<dbReference type="CDD" id="cd07363">
    <property type="entry name" value="45_DOPA_Dioxygenase"/>
    <property type="match status" value="1"/>
</dbReference>
<dbReference type="Proteomes" id="UP000215509">
    <property type="component" value="Unassembled WGS sequence"/>
</dbReference>
<keyword evidence="3" id="KW-0479">Metal-binding</keyword>
<gene>
    <name evidence="7" type="ORF">CF651_24950</name>
</gene>
<dbReference type="RefSeq" id="WP_094017602.1">
    <property type="nucleotide sequence ID" value="NZ_NMQW01000043.1"/>
</dbReference>
<dbReference type="InterPro" id="IPR014436">
    <property type="entry name" value="Extradiol_dOase_DODA"/>
</dbReference>
<dbReference type="PIRSF" id="PIRSF006157">
    <property type="entry name" value="Doxgns_DODA"/>
    <property type="match status" value="1"/>
</dbReference>
<dbReference type="GO" id="GO:0008270">
    <property type="term" value="F:zinc ion binding"/>
    <property type="evidence" value="ECO:0007669"/>
    <property type="project" value="InterPro"/>
</dbReference>
<evidence type="ECO:0000259" key="6">
    <source>
        <dbReference type="Pfam" id="PF02900"/>
    </source>
</evidence>
<comment type="cofactor">
    <cofactor evidence="1">
        <name>Zn(2+)</name>
        <dbReference type="ChEBI" id="CHEBI:29105"/>
    </cofactor>
</comment>
<accession>A0A229UJI3</accession>
<comment type="similarity">
    <text evidence="2">Belongs to the DODA-type extradiol aromatic ring-opening dioxygenase family.</text>
</comment>
<comment type="caution">
    <text evidence="7">The sequence shown here is derived from an EMBL/GenBank/DDBJ whole genome shotgun (WGS) entry which is preliminary data.</text>
</comment>
<dbReference type="Pfam" id="PF02900">
    <property type="entry name" value="LigB"/>
    <property type="match status" value="1"/>
</dbReference>
<keyword evidence="7" id="KW-0223">Dioxygenase</keyword>
<evidence type="ECO:0000256" key="4">
    <source>
        <dbReference type="ARBA" id="ARBA00022833"/>
    </source>
</evidence>
<dbReference type="InterPro" id="IPR004183">
    <property type="entry name" value="Xdiol_dOase_suB"/>
</dbReference>
<reference evidence="7 8" key="1">
    <citation type="submission" date="2017-07" db="EMBL/GenBank/DDBJ databases">
        <title>Genome sequencing and assembly of Paenibacillus rigui.</title>
        <authorList>
            <person name="Mayilraj S."/>
        </authorList>
    </citation>
    <scope>NUCLEOTIDE SEQUENCE [LARGE SCALE GENOMIC DNA]</scope>
    <source>
        <strain evidence="7 8">JCM 16352</strain>
    </source>
</reference>
<dbReference type="SUPFAM" id="SSF53213">
    <property type="entry name" value="LigB-like"/>
    <property type="match status" value="1"/>
</dbReference>
<dbReference type="PANTHER" id="PTHR30096">
    <property type="entry name" value="4,5-DOPA DIOXYGENASE EXTRADIOL-LIKE PROTEIN"/>
    <property type="match status" value="1"/>
</dbReference>
<dbReference type="OrthoDB" id="9790889at2"/>
<dbReference type="AlphaFoldDB" id="A0A229UJI3"/>
<evidence type="ECO:0000256" key="5">
    <source>
        <dbReference type="ARBA" id="ARBA00023002"/>
    </source>
</evidence>
<proteinExistence type="inferred from homology"/>
<keyword evidence="5" id="KW-0560">Oxidoreductase</keyword>
<evidence type="ECO:0000256" key="2">
    <source>
        <dbReference type="ARBA" id="ARBA00007581"/>
    </source>
</evidence>